<accession>A0A2I0AEB3</accession>
<feature type="region of interest" description="Disordered" evidence="1">
    <location>
        <begin position="1"/>
        <end position="158"/>
    </location>
</feature>
<feature type="domain" description="At4g14310 8-bladed propeller" evidence="2">
    <location>
        <begin position="784"/>
        <end position="897"/>
    </location>
</feature>
<dbReference type="AlphaFoldDB" id="A0A2I0AEB3"/>
<protein>
    <recommendedName>
        <fullName evidence="2">At4g14310 8-bladed propeller domain-containing protein</fullName>
    </recommendedName>
</protein>
<proteinExistence type="predicted"/>
<name>A0A2I0AEB3_9ASPA</name>
<sequence length="1100" mass="119665">MLEERVGRFGAGGQIMASKPSKTLISRSERERASADRVPLAPARKEVPLTISAGRPSVGRSNPSSTGATGKENPRSISACRPSVARNSAAASARKENPRPISAGRASIARPENSAPKLAEKTDASANVAVRRSTSSLPRGKPADFHGDRLPRGSTSVERRSFSGLMVLDKGPLVGKGQLGKASTGNRGESTNMLANVNVGRSNGYLGTEPVKSSCKILVTNRNIIGSEVLKGEAGHYDSQSCRGDLNHNLELPIRKGTKEFSISENHEDGIILIETKQAKENGHGNGSLASFTNEKKHASGFLNIDMKAIDGPKEKGNSVLVSKSICETTGDFVRDKGMDLGEKGCFNLIPEGFERSLIAIDNDHYDCTNSLDEAHHIAGAVRAAPDSVKAAGNLVEDVMDACQGIKYQSKLHQKLAILEGRVQKIAMEIKQTKEMLDTQKLGEFRLVLSDIQKRICGFEKAVDSMKDGAISDLVSDDVKVGILQDERVDSCVIKQTFDSSISIKSLNGEELVARFLPHQMLTRDHMSSVASRGQDNSCKQTVSQVSDDTEMDDSLVDENPIEQEFLASLDQKLPNIKNINASTQLSHGVLSKMQFGSTSSSGVSGSMIGGQEKEIELETNEKLEEFDVLGSNPPVIASNDSEEFSTDQLFEIGKKVSTGGWFVSDGDAVLLAHYDNSCSYYDITNSEVKSEYKPPADCSSNLWGDCWLIRAPGIDGCSGRYIVAASAGNASESGFCSWDFYTKDINAFRIVGEKKSSLASSSYRSECPAIAGNALQAPSTFGNHFCWFKPCGPLLICTSSKQKIVNAYDIRDGDLVMTWKVKSPVSEMDYSSPLQWRSKCKTVIAEREAITLWDVNSLNPQPLLSVPYAEKKIYSLHVNNTDAEIGAGVRQSVRMSGSSVFRLCLEKVASLYDHPNKKFVHIRASSSEVEGNDGVFCTQDSINVLDFRNPSGTGLKISRHGANPLSLFSRGDSILIGSTEGRLQVKGGLRAYVEHYSLRKGRIVTTYEMPDFNSHYHHSSITQVWGNLNLAMGICGMGLFVFDAFKDEGLQSSSIHQASTTPVREIVGSDDLYRPTFDYLGSRVLIISRDRPASWKYLL</sequence>
<keyword evidence="4" id="KW-1185">Reference proteome</keyword>
<dbReference type="PANTHER" id="PTHR35492">
    <property type="entry name" value="TRANSDUCIN/WD40 REPEAT-LIKE SUPERFAMILY PROTEIN"/>
    <property type="match status" value="1"/>
</dbReference>
<dbReference type="Proteomes" id="UP000236161">
    <property type="component" value="Unassembled WGS sequence"/>
</dbReference>
<dbReference type="SUPFAM" id="SSF50998">
    <property type="entry name" value="Quinoprotein alcohol dehydrogenase-like"/>
    <property type="match status" value="1"/>
</dbReference>
<reference evidence="3 4" key="1">
    <citation type="journal article" date="2017" name="Nature">
        <title>The Apostasia genome and the evolution of orchids.</title>
        <authorList>
            <person name="Zhang G.Q."/>
            <person name="Liu K.W."/>
            <person name="Li Z."/>
            <person name="Lohaus R."/>
            <person name="Hsiao Y.Y."/>
            <person name="Niu S.C."/>
            <person name="Wang J.Y."/>
            <person name="Lin Y.C."/>
            <person name="Xu Q."/>
            <person name="Chen L.J."/>
            <person name="Yoshida K."/>
            <person name="Fujiwara S."/>
            <person name="Wang Z.W."/>
            <person name="Zhang Y.Q."/>
            <person name="Mitsuda N."/>
            <person name="Wang M."/>
            <person name="Liu G.H."/>
            <person name="Pecoraro L."/>
            <person name="Huang H.X."/>
            <person name="Xiao X.J."/>
            <person name="Lin M."/>
            <person name="Wu X.Y."/>
            <person name="Wu W.L."/>
            <person name="Chen Y.Y."/>
            <person name="Chang S.B."/>
            <person name="Sakamoto S."/>
            <person name="Ohme-Takagi M."/>
            <person name="Yagi M."/>
            <person name="Zeng S.J."/>
            <person name="Shen C.Y."/>
            <person name="Yeh C.M."/>
            <person name="Luo Y.B."/>
            <person name="Tsai W.C."/>
            <person name="Van de Peer Y."/>
            <person name="Liu Z.J."/>
        </authorList>
    </citation>
    <scope>NUCLEOTIDE SEQUENCE [LARGE SCALE GENOMIC DNA]</scope>
    <source>
        <strain evidence="4">cv. Shenzhen</strain>
        <tissue evidence="3">Stem</tissue>
    </source>
</reference>
<dbReference type="PANTHER" id="PTHR35492:SF1">
    <property type="entry name" value="TRANSDUCIN_WD40 REPEAT-LIKE SUPERFAMILY PROTEIN"/>
    <property type="match status" value="1"/>
</dbReference>
<feature type="compositionally biased region" description="Basic and acidic residues" evidence="1">
    <location>
        <begin position="141"/>
        <end position="158"/>
    </location>
</feature>
<dbReference type="InterPro" id="IPR057442">
    <property type="entry name" value="Beta-prop_At4g14310"/>
</dbReference>
<dbReference type="Pfam" id="PF25465">
    <property type="entry name" value="Beta-prop_At4g14310"/>
    <property type="match status" value="2"/>
</dbReference>
<dbReference type="InterPro" id="IPR045289">
    <property type="entry name" value="At4g14310-like"/>
</dbReference>
<evidence type="ECO:0000313" key="3">
    <source>
        <dbReference type="EMBL" id="PKA53894.1"/>
    </source>
</evidence>
<feature type="domain" description="At4g14310 8-bladed propeller" evidence="2">
    <location>
        <begin position="921"/>
        <end position="1094"/>
    </location>
</feature>
<feature type="compositionally biased region" description="Low complexity" evidence="1">
    <location>
        <begin position="81"/>
        <end position="92"/>
    </location>
</feature>
<dbReference type="STRING" id="1088818.A0A2I0AEB3"/>
<evidence type="ECO:0000256" key="1">
    <source>
        <dbReference type="SAM" id="MobiDB-lite"/>
    </source>
</evidence>
<evidence type="ECO:0000259" key="2">
    <source>
        <dbReference type="Pfam" id="PF25465"/>
    </source>
</evidence>
<dbReference type="OrthoDB" id="1907242at2759"/>
<organism evidence="3 4">
    <name type="scientific">Apostasia shenzhenica</name>
    <dbReference type="NCBI Taxonomy" id="1088818"/>
    <lineage>
        <taxon>Eukaryota</taxon>
        <taxon>Viridiplantae</taxon>
        <taxon>Streptophyta</taxon>
        <taxon>Embryophyta</taxon>
        <taxon>Tracheophyta</taxon>
        <taxon>Spermatophyta</taxon>
        <taxon>Magnoliopsida</taxon>
        <taxon>Liliopsida</taxon>
        <taxon>Asparagales</taxon>
        <taxon>Orchidaceae</taxon>
        <taxon>Apostasioideae</taxon>
        <taxon>Apostasia</taxon>
    </lineage>
</organism>
<dbReference type="InterPro" id="IPR011047">
    <property type="entry name" value="Quinoprotein_ADH-like_sf"/>
</dbReference>
<feature type="compositionally biased region" description="Polar residues" evidence="1">
    <location>
        <begin position="59"/>
        <end position="68"/>
    </location>
</feature>
<gene>
    <name evidence="3" type="ORF">AXF42_Ash011374</name>
</gene>
<evidence type="ECO:0000313" key="4">
    <source>
        <dbReference type="Proteomes" id="UP000236161"/>
    </source>
</evidence>
<dbReference type="EMBL" id="KZ451988">
    <property type="protein sequence ID" value="PKA53894.1"/>
    <property type="molecule type" value="Genomic_DNA"/>
</dbReference>